<dbReference type="Proteomes" id="UP000553632">
    <property type="component" value="Unassembled WGS sequence"/>
</dbReference>
<feature type="region of interest" description="Disordered" evidence="1">
    <location>
        <begin position="315"/>
        <end position="335"/>
    </location>
</feature>
<evidence type="ECO:0000313" key="3">
    <source>
        <dbReference type="Proteomes" id="UP000553632"/>
    </source>
</evidence>
<sequence length="335" mass="36196">MAGPLSPEAFKELASADCTVELATRAVETLHGMEINRVTDLEGLLSNDTLLTAFNTRFSPVNAEATENQRVAREVALMRVKGELRTVADSASGKRVPPAKVKTEFLTRSAARFGGSLTNNLVVDSSMLAAILLDPGVYRSLRIPCDQSETQESTETRERLDGESVQVKIRPGSREPRSFSELVFALCGWLVAVEVACSAQRGASTAEYLCYLAKICMMSGDLVCLRVDKNFRGRLSVLAHQMSAKDNISYPEAILATISRAEEFASSDLSTGTPGKGKGKGKGKGGRLGPGNCRYPKEACPYLAKGICFFTPARHVSGSSPEDPQNGKGKRRRQE</sequence>
<dbReference type="AlphaFoldDB" id="A0A7J6UIQ2"/>
<feature type="region of interest" description="Disordered" evidence="1">
    <location>
        <begin position="266"/>
        <end position="288"/>
    </location>
</feature>
<name>A0A7J6UIQ2_PEROL</name>
<comment type="caution">
    <text evidence="2">The sequence shown here is derived from an EMBL/GenBank/DDBJ whole genome shotgun (WGS) entry which is preliminary data.</text>
</comment>
<evidence type="ECO:0000256" key="1">
    <source>
        <dbReference type="SAM" id="MobiDB-lite"/>
    </source>
</evidence>
<protein>
    <submittedName>
        <fullName evidence="2">Uncharacterized protein</fullName>
    </submittedName>
</protein>
<gene>
    <name evidence="2" type="ORF">FOZ63_026075</name>
</gene>
<organism evidence="2 3">
    <name type="scientific">Perkinsus olseni</name>
    <name type="common">Perkinsus atlanticus</name>
    <dbReference type="NCBI Taxonomy" id="32597"/>
    <lineage>
        <taxon>Eukaryota</taxon>
        <taxon>Sar</taxon>
        <taxon>Alveolata</taxon>
        <taxon>Perkinsozoa</taxon>
        <taxon>Perkinsea</taxon>
        <taxon>Perkinsida</taxon>
        <taxon>Perkinsidae</taxon>
        <taxon>Perkinsus</taxon>
    </lineage>
</organism>
<evidence type="ECO:0000313" key="2">
    <source>
        <dbReference type="EMBL" id="KAF4756918.1"/>
    </source>
</evidence>
<dbReference type="EMBL" id="JABANO010003290">
    <property type="protein sequence ID" value="KAF4756918.1"/>
    <property type="molecule type" value="Genomic_DNA"/>
</dbReference>
<keyword evidence="3" id="KW-1185">Reference proteome</keyword>
<accession>A0A7J6UIQ2</accession>
<reference evidence="2 3" key="1">
    <citation type="submission" date="2020-04" db="EMBL/GenBank/DDBJ databases">
        <title>Perkinsus olseni comparative genomics.</title>
        <authorList>
            <person name="Bogema D.R."/>
        </authorList>
    </citation>
    <scope>NUCLEOTIDE SEQUENCE [LARGE SCALE GENOMIC DNA]</scope>
    <source>
        <strain evidence="2 3">ATCC PRA-207</strain>
    </source>
</reference>
<proteinExistence type="predicted"/>